<organism evidence="4 5">
    <name type="scientific">Coemansia thaxteri</name>
    <dbReference type="NCBI Taxonomy" id="2663907"/>
    <lineage>
        <taxon>Eukaryota</taxon>
        <taxon>Fungi</taxon>
        <taxon>Fungi incertae sedis</taxon>
        <taxon>Zoopagomycota</taxon>
        <taxon>Kickxellomycotina</taxon>
        <taxon>Kickxellomycetes</taxon>
        <taxon>Kickxellales</taxon>
        <taxon>Kickxellaceae</taxon>
        <taxon>Coemansia</taxon>
    </lineage>
</organism>
<dbReference type="GO" id="GO:0015038">
    <property type="term" value="F:glutathione disulfide oxidoreductase activity"/>
    <property type="evidence" value="ECO:0007669"/>
    <property type="project" value="TreeGrafter"/>
</dbReference>
<dbReference type="GO" id="GO:0005737">
    <property type="term" value="C:cytoplasm"/>
    <property type="evidence" value="ECO:0007669"/>
    <property type="project" value="TreeGrafter"/>
</dbReference>
<evidence type="ECO:0000259" key="3">
    <source>
        <dbReference type="Pfam" id="PF00462"/>
    </source>
</evidence>
<dbReference type="AlphaFoldDB" id="A0A9W8EJJ7"/>
<name>A0A9W8EJJ7_9FUNG</name>
<keyword evidence="1" id="KW-1015">Disulfide bond</keyword>
<dbReference type="PRINTS" id="PR00160">
    <property type="entry name" value="GLUTAREDOXIN"/>
</dbReference>
<dbReference type="InterPro" id="IPR002109">
    <property type="entry name" value="Glutaredoxin"/>
</dbReference>
<dbReference type="Pfam" id="PF00462">
    <property type="entry name" value="Glutaredoxin"/>
    <property type="match status" value="3"/>
</dbReference>
<dbReference type="PROSITE" id="PS51354">
    <property type="entry name" value="GLUTAREDOXIN_2"/>
    <property type="match status" value="4"/>
</dbReference>
<dbReference type="Proteomes" id="UP001150907">
    <property type="component" value="Unassembled WGS sequence"/>
</dbReference>
<feature type="domain" description="Glutaredoxin" evidence="3">
    <location>
        <begin position="436"/>
        <end position="500"/>
    </location>
</feature>
<dbReference type="PANTHER" id="PTHR45694:SF5">
    <property type="entry name" value="GLUTAREDOXIN 2"/>
    <property type="match status" value="1"/>
</dbReference>
<dbReference type="InterPro" id="IPR011767">
    <property type="entry name" value="GLR_AS"/>
</dbReference>
<protein>
    <recommendedName>
        <fullName evidence="3">Glutaredoxin domain-containing protein</fullName>
    </recommendedName>
</protein>
<gene>
    <name evidence="4" type="ORF">H4R26_003056</name>
</gene>
<dbReference type="PROSITE" id="PS00195">
    <property type="entry name" value="GLUTAREDOXIN_1"/>
    <property type="match status" value="1"/>
</dbReference>
<dbReference type="PANTHER" id="PTHR45694">
    <property type="entry name" value="GLUTAREDOXIN 2"/>
    <property type="match status" value="1"/>
</dbReference>
<sequence length="528" mass="57627">MSLAVTLYRNRLVLALALLVCALYILLVRPARNVDTASLSYEGFTSLQREGNNQRWAAIFGRGGGGRPAARFVQTALRENRVVLFSKTTCPYCKAAKLLLEHYREQYGLRFLVVEADKRGDSMEIKKVLASLCQHRTFPSIFVDAKCIGGNVDIQRLDKSGALAQMLTERGIIGARRNLPLPGFSQAVELSGGAFVEAFIAKFGVAVFGKGSCPYSSSLKLLLNNYTSVYGLEHHWVDVEQRTDASQVRAELARVSGLETLPNMFVNFTSLGGFSDVQAKHTSGELQRVLLNTGHLSKAKLAEHMDELVKEVNQLIAANYVAVYGQASETGAAQAAAILQSYRGKHDSPAYTFVDIGERVDHLQAVEAIREVSGRPSLPAVFVDGNEVGGLAGLRRLHKTGELSMKLAAAKPTGLKAEEQSAAEQKVRQLVKRNRVMLFSKTYCPYSRRAKRLLAEYKSKHGLDFSVLEVDLEADPMEVKAALGKVSGLLTFPNVFIDGLSIGGSDDLQAKHESGELARLLKKAGLLA</sequence>
<feature type="domain" description="Glutaredoxin" evidence="3">
    <location>
        <begin position="205"/>
        <end position="267"/>
    </location>
</feature>
<dbReference type="CDD" id="cd03419">
    <property type="entry name" value="GRX_GRXh_1_2_like"/>
    <property type="match status" value="2"/>
</dbReference>
<accession>A0A9W8EJJ7</accession>
<comment type="caution">
    <text evidence="4">The sequence shown here is derived from an EMBL/GenBank/DDBJ whole genome shotgun (WGS) entry which is preliminary data.</text>
</comment>
<dbReference type="InterPro" id="IPR036249">
    <property type="entry name" value="Thioredoxin-like_sf"/>
</dbReference>
<reference evidence="4" key="1">
    <citation type="submission" date="2022-07" db="EMBL/GenBank/DDBJ databases">
        <title>Phylogenomic reconstructions and comparative analyses of Kickxellomycotina fungi.</title>
        <authorList>
            <person name="Reynolds N.K."/>
            <person name="Stajich J.E."/>
            <person name="Barry K."/>
            <person name="Grigoriev I.V."/>
            <person name="Crous P."/>
            <person name="Smith M.E."/>
        </authorList>
    </citation>
    <scope>NUCLEOTIDE SEQUENCE</scope>
    <source>
        <strain evidence="4">IMI 214461</strain>
    </source>
</reference>
<feature type="domain" description="Glutaredoxin" evidence="3">
    <location>
        <begin position="82"/>
        <end position="148"/>
    </location>
</feature>
<proteinExistence type="predicted"/>
<keyword evidence="2" id="KW-0676">Redox-active center</keyword>
<evidence type="ECO:0000256" key="2">
    <source>
        <dbReference type="ARBA" id="ARBA00023284"/>
    </source>
</evidence>
<keyword evidence="5" id="KW-1185">Reference proteome</keyword>
<evidence type="ECO:0000313" key="4">
    <source>
        <dbReference type="EMBL" id="KAJ2003469.1"/>
    </source>
</evidence>
<dbReference type="SUPFAM" id="SSF52833">
    <property type="entry name" value="Thioredoxin-like"/>
    <property type="match status" value="4"/>
</dbReference>
<dbReference type="InterPro" id="IPR014025">
    <property type="entry name" value="Glutaredoxin_subgr"/>
</dbReference>
<dbReference type="OrthoDB" id="423313at2759"/>
<dbReference type="Gene3D" id="3.40.30.10">
    <property type="entry name" value="Glutaredoxin"/>
    <property type="match status" value="4"/>
</dbReference>
<dbReference type="EMBL" id="JANBQF010000218">
    <property type="protein sequence ID" value="KAJ2003469.1"/>
    <property type="molecule type" value="Genomic_DNA"/>
</dbReference>
<evidence type="ECO:0000256" key="1">
    <source>
        <dbReference type="ARBA" id="ARBA00023157"/>
    </source>
</evidence>
<dbReference type="GO" id="GO:0034599">
    <property type="term" value="P:cellular response to oxidative stress"/>
    <property type="evidence" value="ECO:0007669"/>
    <property type="project" value="TreeGrafter"/>
</dbReference>
<evidence type="ECO:0000313" key="5">
    <source>
        <dbReference type="Proteomes" id="UP001150907"/>
    </source>
</evidence>